<reference evidence="2" key="1">
    <citation type="submission" date="2012-01" db="EMBL/GenBank/DDBJ databases">
        <title>The Genome Sequence of Oreochromis niloticus (Nile Tilapia).</title>
        <authorList>
            <consortium name="Broad Institute Genome Assembly Team"/>
            <consortium name="Broad Institute Sequencing Platform"/>
            <person name="Di Palma F."/>
            <person name="Johnson J."/>
            <person name="Lander E.S."/>
            <person name="Lindblad-Toh K."/>
        </authorList>
    </citation>
    <scope>NUCLEOTIDE SEQUENCE [LARGE SCALE GENOMIC DNA]</scope>
</reference>
<dbReference type="HOGENOM" id="CLU_2711379_0_0_1"/>
<dbReference type="Ensembl" id="ENSONIT00000013693.2">
    <property type="protein sequence ID" value="ENSONIP00000013683.2"/>
    <property type="gene ID" value="ENSONIG00000035964.1"/>
</dbReference>
<dbReference type="Proteomes" id="UP000005207">
    <property type="component" value="Linkage group LG7"/>
</dbReference>
<organism evidence="1 2">
    <name type="scientific">Oreochromis niloticus</name>
    <name type="common">Nile tilapia</name>
    <name type="synonym">Tilapia nilotica</name>
    <dbReference type="NCBI Taxonomy" id="8128"/>
    <lineage>
        <taxon>Eukaryota</taxon>
        <taxon>Metazoa</taxon>
        <taxon>Chordata</taxon>
        <taxon>Craniata</taxon>
        <taxon>Vertebrata</taxon>
        <taxon>Euteleostomi</taxon>
        <taxon>Actinopterygii</taxon>
        <taxon>Neopterygii</taxon>
        <taxon>Teleostei</taxon>
        <taxon>Neoteleostei</taxon>
        <taxon>Acanthomorphata</taxon>
        <taxon>Ovalentaria</taxon>
        <taxon>Cichlomorphae</taxon>
        <taxon>Cichliformes</taxon>
        <taxon>Cichlidae</taxon>
        <taxon>African cichlids</taxon>
        <taxon>Pseudocrenilabrinae</taxon>
        <taxon>Oreochromini</taxon>
        <taxon>Oreochromis</taxon>
    </lineage>
</organism>
<sequence>MYLYFKNSPLAAVVALKHTLCLSLTASGMGLVPPDLCCFKFFDKRIPKVHILSIRKTHSKCLTEAFVYKSLLEDITEEWRAASPQSGCS</sequence>
<dbReference type="GO" id="GO:0008009">
    <property type="term" value="F:chemokine activity"/>
    <property type="evidence" value="ECO:0007669"/>
    <property type="project" value="InterPro"/>
</dbReference>
<dbReference type="Gene3D" id="2.40.50.40">
    <property type="match status" value="1"/>
</dbReference>
<proteinExistence type="predicted"/>
<reference evidence="1" key="2">
    <citation type="submission" date="2025-08" db="UniProtKB">
        <authorList>
            <consortium name="Ensembl"/>
        </authorList>
    </citation>
    <scope>IDENTIFICATION</scope>
</reference>
<dbReference type="InParanoid" id="I3JXT8"/>
<evidence type="ECO:0008006" key="3">
    <source>
        <dbReference type="Google" id="ProtNLM"/>
    </source>
</evidence>
<reference evidence="1" key="3">
    <citation type="submission" date="2025-09" db="UniProtKB">
        <authorList>
            <consortium name="Ensembl"/>
        </authorList>
    </citation>
    <scope>IDENTIFICATION</scope>
</reference>
<dbReference type="GeneTree" id="ENSGT00940000172542"/>
<name>I3JXT8_ORENI</name>
<dbReference type="GO" id="GO:0005576">
    <property type="term" value="C:extracellular region"/>
    <property type="evidence" value="ECO:0007669"/>
    <property type="project" value="InterPro"/>
</dbReference>
<dbReference type="GO" id="GO:0006955">
    <property type="term" value="P:immune response"/>
    <property type="evidence" value="ECO:0007669"/>
    <property type="project" value="InterPro"/>
</dbReference>
<accession>I3JXT8</accession>
<evidence type="ECO:0000313" key="1">
    <source>
        <dbReference type="Ensembl" id="ENSONIP00000013683.2"/>
    </source>
</evidence>
<dbReference type="OMA" id="ECFNLIG"/>
<dbReference type="InterPro" id="IPR036048">
    <property type="entry name" value="Interleukin_8-like_sf"/>
</dbReference>
<evidence type="ECO:0000313" key="2">
    <source>
        <dbReference type="Proteomes" id="UP000005207"/>
    </source>
</evidence>
<dbReference type="AlphaFoldDB" id="I3JXT8"/>
<dbReference type="SUPFAM" id="SSF54117">
    <property type="entry name" value="Interleukin 8-like chemokines"/>
    <property type="match status" value="1"/>
</dbReference>
<protein>
    <recommendedName>
        <fullName evidence="3">Chemokine interleukin-8-like domain-containing protein</fullName>
    </recommendedName>
</protein>
<keyword evidence="2" id="KW-1185">Reference proteome</keyword>